<feature type="transmembrane region" description="Helical" evidence="1">
    <location>
        <begin position="42"/>
        <end position="66"/>
    </location>
</feature>
<evidence type="ECO:0000313" key="2">
    <source>
        <dbReference type="EMBL" id="MSS01330.1"/>
    </source>
</evidence>
<accession>A0A7X2N2L2</accession>
<keyword evidence="3" id="KW-1185">Reference proteome</keyword>
<dbReference type="Proteomes" id="UP000470082">
    <property type="component" value="Unassembled WGS sequence"/>
</dbReference>
<dbReference type="InterPro" id="IPR010181">
    <property type="entry name" value="CGCAxxGCC_motif"/>
</dbReference>
<dbReference type="AlphaFoldDB" id="A0A7X2N2L2"/>
<sequence length="140" mass="15719">MMNLQDLTQKYYVEYDYNCAETLLHACNEYYGLHLQDDQMKLVAGFGGGMFVGSTCGALIGCVASLSEKIIETKAHDQLDVFRPAIQKCVRNFKEELKGTNCIEIKPLFHTKETKCLNTCLHAAKAMEKTMDELGIKSVL</sequence>
<keyword evidence="1" id="KW-0812">Transmembrane</keyword>
<proteinExistence type="predicted"/>
<dbReference type="EMBL" id="VUMM01000005">
    <property type="protein sequence ID" value="MSS01330.1"/>
    <property type="molecule type" value="Genomic_DNA"/>
</dbReference>
<protein>
    <submittedName>
        <fullName evidence="2">C_GCAxxG_C_C family protein</fullName>
    </submittedName>
</protein>
<dbReference type="NCBIfam" id="TIGR01909">
    <property type="entry name" value="C_GCAxxG_C_C"/>
    <property type="match status" value="1"/>
</dbReference>
<keyword evidence="1" id="KW-0472">Membrane</keyword>
<keyword evidence="1" id="KW-1133">Transmembrane helix</keyword>
<reference evidence="2 3" key="1">
    <citation type="submission" date="2019-08" db="EMBL/GenBank/DDBJ databases">
        <title>In-depth cultivation of the pig gut microbiome towards novel bacterial diversity and tailored functional studies.</title>
        <authorList>
            <person name="Wylensek D."/>
            <person name="Hitch T.C.A."/>
            <person name="Clavel T."/>
        </authorList>
    </citation>
    <scope>NUCLEOTIDE SEQUENCE [LARGE SCALE GENOMIC DNA]</scope>
    <source>
        <strain evidence="2 3">LKV-178-WT-2G</strain>
    </source>
</reference>
<comment type="caution">
    <text evidence="2">The sequence shown here is derived from an EMBL/GenBank/DDBJ whole genome shotgun (WGS) entry which is preliminary data.</text>
</comment>
<name>A0A7X2N2L2_9FIRM</name>
<organism evidence="2 3">
    <name type="scientific">Floccifex porci</name>
    <dbReference type="NCBI Taxonomy" id="2606629"/>
    <lineage>
        <taxon>Bacteria</taxon>
        <taxon>Bacillati</taxon>
        <taxon>Bacillota</taxon>
        <taxon>Erysipelotrichia</taxon>
        <taxon>Erysipelotrichales</taxon>
        <taxon>Erysipelotrichaceae</taxon>
        <taxon>Floccifex</taxon>
    </lineage>
</organism>
<gene>
    <name evidence="2" type="ORF">FYJ50_04300</name>
</gene>
<evidence type="ECO:0000256" key="1">
    <source>
        <dbReference type="SAM" id="Phobius"/>
    </source>
</evidence>
<dbReference type="Pfam" id="PF09719">
    <property type="entry name" value="C_GCAxxG_C_C"/>
    <property type="match status" value="1"/>
</dbReference>
<evidence type="ECO:0000313" key="3">
    <source>
        <dbReference type="Proteomes" id="UP000470082"/>
    </source>
</evidence>